<evidence type="ECO:0000313" key="6">
    <source>
        <dbReference type="EMBL" id="OHV17567.1"/>
    </source>
</evidence>
<dbReference type="Pfam" id="PF05023">
    <property type="entry name" value="Phytochelatin"/>
    <property type="match status" value="1"/>
</dbReference>
<dbReference type="SUPFAM" id="SSF54001">
    <property type="entry name" value="Cysteine proteinases"/>
    <property type="match status" value="1"/>
</dbReference>
<keyword evidence="3" id="KW-0808">Transferase</keyword>
<keyword evidence="4" id="KW-0479">Metal-binding</keyword>
<dbReference type="GO" id="GO:0010038">
    <property type="term" value="P:response to metal ion"/>
    <property type="evidence" value="ECO:0007669"/>
    <property type="project" value="InterPro"/>
</dbReference>
<protein>
    <recommendedName>
        <fullName evidence="1">glutathione gamma-glutamylcysteinyltransferase</fullName>
        <ecNumber evidence="1">2.3.2.15</ecNumber>
    </recommendedName>
</protein>
<dbReference type="InterPro" id="IPR038156">
    <property type="entry name" value="PCS_N_sf"/>
</dbReference>
<evidence type="ECO:0000256" key="4">
    <source>
        <dbReference type="ARBA" id="ARBA00022723"/>
    </source>
</evidence>
<dbReference type="GO" id="GO:0016756">
    <property type="term" value="F:glutathione gamma-glutamylcysteinyltransferase activity"/>
    <property type="evidence" value="ECO:0007669"/>
    <property type="project" value="UniProtKB-EC"/>
</dbReference>
<comment type="caution">
    <text evidence="6">The sequence shown here is derived from an EMBL/GenBank/DDBJ whole genome shotgun (WGS) entry which is preliminary data.</text>
</comment>
<evidence type="ECO:0000256" key="1">
    <source>
        <dbReference type="ARBA" id="ARBA00012468"/>
    </source>
</evidence>
<keyword evidence="2" id="KW-0104">Cadmium</keyword>
<dbReference type="Gene3D" id="3.90.70.30">
    <property type="entry name" value="Phytochelatin synthase, N-terminal domain"/>
    <property type="match status" value="1"/>
</dbReference>
<evidence type="ECO:0000256" key="3">
    <source>
        <dbReference type="ARBA" id="ARBA00022679"/>
    </source>
</evidence>
<evidence type="ECO:0000259" key="5">
    <source>
        <dbReference type="PROSITE" id="PS51443"/>
    </source>
</evidence>
<dbReference type="PROSITE" id="PS51443">
    <property type="entry name" value="PCS"/>
    <property type="match status" value="1"/>
</dbReference>
<proteinExistence type="predicted"/>
<dbReference type="InterPro" id="IPR040409">
    <property type="entry name" value="PCS-like"/>
</dbReference>
<evidence type="ECO:0000313" key="7">
    <source>
        <dbReference type="Proteomes" id="UP000180215"/>
    </source>
</evidence>
<name>A0A1S1P8T4_METEX</name>
<dbReference type="EC" id="2.3.2.15" evidence="1"/>
<dbReference type="InterPro" id="IPR007719">
    <property type="entry name" value="PCS_N"/>
</dbReference>
<dbReference type="InterPro" id="IPR038765">
    <property type="entry name" value="Papain-like_cys_pep_sf"/>
</dbReference>
<gene>
    <name evidence="6" type="ORF">BK022_04825</name>
</gene>
<dbReference type="Proteomes" id="UP000180215">
    <property type="component" value="Unassembled WGS sequence"/>
</dbReference>
<dbReference type="GO" id="GO:0046938">
    <property type="term" value="P:phytochelatin biosynthetic process"/>
    <property type="evidence" value="ECO:0007669"/>
    <property type="project" value="InterPro"/>
</dbReference>
<dbReference type="PANTHER" id="PTHR33447">
    <property type="entry name" value="GLUTATHIONE GAMMA-GLUTAMYLCYSTEINYLTRANSFERASE"/>
    <property type="match status" value="1"/>
</dbReference>
<accession>A0A1S1P8T4</accession>
<evidence type="ECO:0000256" key="2">
    <source>
        <dbReference type="ARBA" id="ARBA00022539"/>
    </source>
</evidence>
<reference evidence="6 7" key="1">
    <citation type="submission" date="2016-10" db="EMBL/GenBank/DDBJ databases">
        <title>Draft genome sequence of Methylobacterium extorquens CP3, a seed endophyte of Crotalaria pumila with plant growth-promoting and metal tolerance properties.</title>
        <authorList>
            <person name="Sanchez-Lopez A.S."/>
            <person name="Van Hamme J.D."/>
            <person name="Thijs S."/>
            <person name="Mcammond B.M."/>
            <person name="Stevens V."/>
            <person name="Gonzalez-Chavez M.D.C."/>
            <person name="Vangronsveld J."/>
        </authorList>
    </citation>
    <scope>NUCLEOTIDE SEQUENCE [LARGE SCALE GENOMIC DNA]</scope>
    <source>
        <strain evidence="6 7">CP3</strain>
    </source>
</reference>
<dbReference type="EMBL" id="MNAO01000032">
    <property type="protein sequence ID" value="OHV17567.1"/>
    <property type="molecule type" value="Genomic_DNA"/>
</dbReference>
<dbReference type="GO" id="GO:0046872">
    <property type="term" value="F:metal ion binding"/>
    <property type="evidence" value="ECO:0007669"/>
    <property type="project" value="UniProtKB-KW"/>
</dbReference>
<organism evidence="6 7">
    <name type="scientific">Methylorubrum extorquens</name>
    <name type="common">Methylobacterium dichloromethanicum</name>
    <name type="synonym">Methylobacterium extorquens</name>
    <dbReference type="NCBI Taxonomy" id="408"/>
    <lineage>
        <taxon>Bacteria</taxon>
        <taxon>Pseudomonadati</taxon>
        <taxon>Pseudomonadota</taxon>
        <taxon>Alphaproteobacteria</taxon>
        <taxon>Hyphomicrobiales</taxon>
        <taxon>Methylobacteriaceae</taxon>
        <taxon>Methylorubrum</taxon>
    </lineage>
</organism>
<dbReference type="AlphaFoldDB" id="A0A1S1P8T4"/>
<sequence length="250" mass="27434">MIAEQVRRGRVWKRRLAPLLGVTALLTGFAGAATVGAHLLRPNAYASVTSIEARSDFQDPALLAQAWALPVAAAYRRRPYEYQRNPSFCGPATVANLLRSLGVDFSQADVLRGTAFQPWFGVLVNGLTLEELADLLRRRLDRQVHVVRDLSLPAFREAMKSSNDPDKRLIVNFHRGPLFGRGAGHFSPVLGYLSGEDLVFVGDVNADYRPFLVRTDRLWRAVSTLDGTSGKARGLLIIDTASPDRPGQAG</sequence>
<feature type="domain" description="Peptidase C83" evidence="5">
    <location>
        <begin position="6"/>
        <end position="243"/>
    </location>
</feature>